<proteinExistence type="predicted"/>
<gene>
    <name evidence="1" type="ORF">EFK50_13100</name>
</gene>
<name>A0A3N0CGY1_9ACTN</name>
<dbReference type="EMBL" id="RJSE01000007">
    <property type="protein sequence ID" value="RNL62685.1"/>
    <property type="molecule type" value="Genomic_DNA"/>
</dbReference>
<accession>A0A3N0CGY1</accession>
<sequence length="94" mass="10174">MSVHSATLHVLDIDMYIDEAASAALPFQAGDAEWVADLLDTFRDGDLDVLVEQLGALLASLRQAAKARQILAGINPGLLREGMRVRATRREGQS</sequence>
<evidence type="ECO:0000313" key="2">
    <source>
        <dbReference type="Proteomes" id="UP000267128"/>
    </source>
</evidence>
<reference evidence="1 2" key="1">
    <citation type="submission" date="2018-11" db="EMBL/GenBank/DDBJ databases">
        <authorList>
            <person name="Li F."/>
        </authorList>
    </citation>
    <scope>NUCLEOTIDE SEQUENCE [LARGE SCALE GENOMIC DNA]</scope>
    <source>
        <strain evidence="1 2">Gsoil 097</strain>
    </source>
</reference>
<dbReference type="RefSeq" id="WP_123227981.1">
    <property type="nucleotide sequence ID" value="NZ_RJSE01000007.1"/>
</dbReference>
<dbReference type="OrthoDB" id="9977851at2"/>
<keyword evidence="2" id="KW-1185">Reference proteome</keyword>
<organism evidence="1 2">
    <name type="scientific">Nocardioides marmoriginsengisoli</name>
    <dbReference type="NCBI Taxonomy" id="661483"/>
    <lineage>
        <taxon>Bacteria</taxon>
        <taxon>Bacillati</taxon>
        <taxon>Actinomycetota</taxon>
        <taxon>Actinomycetes</taxon>
        <taxon>Propionibacteriales</taxon>
        <taxon>Nocardioidaceae</taxon>
        <taxon>Nocardioides</taxon>
    </lineage>
</organism>
<comment type="caution">
    <text evidence="1">The sequence shown here is derived from an EMBL/GenBank/DDBJ whole genome shotgun (WGS) entry which is preliminary data.</text>
</comment>
<protein>
    <submittedName>
        <fullName evidence="1">Uncharacterized protein</fullName>
    </submittedName>
</protein>
<dbReference type="AlphaFoldDB" id="A0A3N0CGY1"/>
<dbReference type="Proteomes" id="UP000267128">
    <property type="component" value="Unassembled WGS sequence"/>
</dbReference>
<evidence type="ECO:0000313" key="1">
    <source>
        <dbReference type="EMBL" id="RNL62685.1"/>
    </source>
</evidence>